<keyword evidence="1" id="KW-1133">Transmembrane helix</keyword>
<protein>
    <submittedName>
        <fullName evidence="2">DUF4179 domain-containing protein</fullName>
    </submittedName>
</protein>
<comment type="caution">
    <text evidence="2">The sequence shown here is derived from an EMBL/GenBank/DDBJ whole genome shotgun (WGS) entry which is preliminary data.</text>
</comment>
<keyword evidence="1" id="KW-0812">Transmembrane</keyword>
<gene>
    <name evidence="2" type="ORF">H7B67_24275</name>
</gene>
<accession>A0A841T316</accession>
<keyword evidence="3" id="KW-1185">Reference proteome</keyword>
<evidence type="ECO:0000313" key="3">
    <source>
        <dbReference type="Proteomes" id="UP000535838"/>
    </source>
</evidence>
<dbReference type="AlphaFoldDB" id="A0A841T316"/>
<keyword evidence="1" id="KW-0472">Membrane</keyword>
<dbReference type="RefSeq" id="WP_185122471.1">
    <property type="nucleotide sequence ID" value="NZ_JACJVQ010000021.1"/>
</dbReference>
<dbReference type="Proteomes" id="UP000535838">
    <property type="component" value="Unassembled WGS sequence"/>
</dbReference>
<name>A0A841T316_9BACL</name>
<organism evidence="2 3">
    <name type="scientific">Cohnella thailandensis</name>
    <dbReference type="NCBI Taxonomy" id="557557"/>
    <lineage>
        <taxon>Bacteria</taxon>
        <taxon>Bacillati</taxon>
        <taxon>Bacillota</taxon>
        <taxon>Bacilli</taxon>
        <taxon>Bacillales</taxon>
        <taxon>Paenibacillaceae</taxon>
        <taxon>Cohnella</taxon>
    </lineage>
</organism>
<reference evidence="2 3" key="1">
    <citation type="submission" date="2020-08" db="EMBL/GenBank/DDBJ databases">
        <title>Cohnella phylogeny.</title>
        <authorList>
            <person name="Dunlap C."/>
        </authorList>
    </citation>
    <scope>NUCLEOTIDE SEQUENCE [LARGE SCALE GENOMIC DNA]</scope>
    <source>
        <strain evidence="2 3">DSM 25241</strain>
    </source>
</reference>
<evidence type="ECO:0000256" key="1">
    <source>
        <dbReference type="SAM" id="Phobius"/>
    </source>
</evidence>
<evidence type="ECO:0000313" key="2">
    <source>
        <dbReference type="EMBL" id="MBB6637256.1"/>
    </source>
</evidence>
<feature type="transmembrane region" description="Helical" evidence="1">
    <location>
        <begin position="45"/>
        <end position="68"/>
    </location>
</feature>
<proteinExistence type="predicted"/>
<sequence length="341" mass="37867">MEERDLKGLFEALTPTEEHKEKLLSRITAKSRNDRRSVGRPLKPVFLAAAAIVCLFATSAYSAAYLGLDAKWLKYLGLSGGEQERYLANGAYVVDKTVSNENGTLVVKQIMGDSNLLYILMDFVAPEGMVLDKARYRFHGSLDTEGLDSYGSGFDLLEDDDPRDNKISLVMSLSTNRIQAGQEADLTIENLEEADPYPDEYEKILTGKWQTSFKLDYKDYSKRYEANRAIEMYGRKATLEALSVSPISITVFVRSDSIEEIWEAARRSGGQTGPDGRSSDDFPITIHYKNGTSETTTIFAGMAQGHPTLGDIMIVKPFLPIIDPRRIESLEFFGAVVPVGG</sequence>
<dbReference type="EMBL" id="JACJVQ010000021">
    <property type="protein sequence ID" value="MBB6637256.1"/>
    <property type="molecule type" value="Genomic_DNA"/>
</dbReference>